<organism evidence="8 9">
    <name type="scientific">Ramlibacter pinisoli</name>
    <dbReference type="NCBI Taxonomy" id="2682844"/>
    <lineage>
        <taxon>Bacteria</taxon>
        <taxon>Pseudomonadati</taxon>
        <taxon>Pseudomonadota</taxon>
        <taxon>Betaproteobacteria</taxon>
        <taxon>Burkholderiales</taxon>
        <taxon>Comamonadaceae</taxon>
        <taxon>Ramlibacter</taxon>
    </lineage>
</organism>
<keyword evidence="4 6" id="KW-0443">Lipid metabolism</keyword>
<dbReference type="Pfam" id="PF01103">
    <property type="entry name" value="Omp85"/>
    <property type="match status" value="1"/>
</dbReference>
<dbReference type="InterPro" id="IPR002641">
    <property type="entry name" value="PNPLA_dom"/>
</dbReference>
<gene>
    <name evidence="8" type="ORF">GON04_15490</name>
</gene>
<dbReference type="Gene3D" id="3.40.1090.10">
    <property type="entry name" value="Cytosolic phospholipase A2 catalytic domain"/>
    <property type="match status" value="2"/>
</dbReference>
<evidence type="ECO:0000259" key="7">
    <source>
        <dbReference type="PROSITE" id="PS51635"/>
    </source>
</evidence>
<dbReference type="InterPro" id="IPR050301">
    <property type="entry name" value="NTE"/>
</dbReference>
<evidence type="ECO:0000256" key="4">
    <source>
        <dbReference type="ARBA" id="ARBA00023098"/>
    </source>
</evidence>
<feature type="domain" description="PNPLA" evidence="7">
    <location>
        <begin position="62"/>
        <end position="253"/>
    </location>
</feature>
<dbReference type="GO" id="GO:0016042">
    <property type="term" value="P:lipid catabolic process"/>
    <property type="evidence" value="ECO:0007669"/>
    <property type="project" value="UniProtKB-UniRule"/>
</dbReference>
<reference evidence="8 9" key="1">
    <citation type="submission" date="2019-12" db="EMBL/GenBank/DDBJ databases">
        <authorList>
            <person name="Huq M.A."/>
        </authorList>
    </citation>
    <scope>NUCLEOTIDE SEQUENCE [LARGE SCALE GENOMIC DNA]</scope>
    <source>
        <strain evidence="8 9">MAH-25</strain>
    </source>
</reference>
<dbReference type="InterPro" id="IPR000184">
    <property type="entry name" value="Bac_surfAg_D15"/>
</dbReference>
<dbReference type="GO" id="GO:0019867">
    <property type="term" value="C:outer membrane"/>
    <property type="evidence" value="ECO:0007669"/>
    <property type="project" value="InterPro"/>
</dbReference>
<evidence type="ECO:0000256" key="1">
    <source>
        <dbReference type="ARBA" id="ARBA00004370"/>
    </source>
</evidence>
<dbReference type="PANTHER" id="PTHR14226:SF29">
    <property type="entry name" value="NEUROPATHY TARGET ESTERASE SWS"/>
    <property type="match status" value="1"/>
</dbReference>
<feature type="active site" description="Nucleophile" evidence="6">
    <location>
        <position position="95"/>
    </location>
</feature>
<evidence type="ECO:0000313" key="8">
    <source>
        <dbReference type="EMBL" id="MVQ30863.1"/>
    </source>
</evidence>
<evidence type="ECO:0000256" key="6">
    <source>
        <dbReference type="PROSITE-ProRule" id="PRU01161"/>
    </source>
</evidence>
<comment type="caution">
    <text evidence="6">Lacks conserved residue(s) required for the propagation of feature annotation.</text>
</comment>
<evidence type="ECO:0000256" key="2">
    <source>
        <dbReference type="ARBA" id="ARBA00022801"/>
    </source>
</evidence>
<keyword evidence="3 6" id="KW-0442">Lipid degradation</keyword>
<evidence type="ECO:0000313" key="9">
    <source>
        <dbReference type="Proteomes" id="UP000469385"/>
    </source>
</evidence>
<evidence type="ECO:0000256" key="3">
    <source>
        <dbReference type="ARBA" id="ARBA00022963"/>
    </source>
</evidence>
<dbReference type="Pfam" id="PF01734">
    <property type="entry name" value="Patatin"/>
    <property type="match status" value="1"/>
</dbReference>
<dbReference type="Gene3D" id="2.40.160.50">
    <property type="entry name" value="membrane protein fhac: a member of the omp85/tpsb transporter family"/>
    <property type="match status" value="1"/>
</dbReference>
<accession>A0A6N8IXZ2</accession>
<dbReference type="InterPro" id="IPR016035">
    <property type="entry name" value="Acyl_Trfase/lysoPLipase"/>
</dbReference>
<evidence type="ECO:0000256" key="5">
    <source>
        <dbReference type="ARBA" id="ARBA00023136"/>
    </source>
</evidence>
<comment type="caution">
    <text evidence="8">The sequence shown here is derived from an EMBL/GenBank/DDBJ whole genome shotgun (WGS) entry which is preliminary data.</text>
</comment>
<dbReference type="Gene3D" id="3.10.20.310">
    <property type="entry name" value="membrane protein fhac"/>
    <property type="match status" value="1"/>
</dbReference>
<name>A0A6N8IXZ2_9BURK</name>
<proteinExistence type="predicted"/>
<dbReference type="Proteomes" id="UP000469385">
    <property type="component" value="Unassembled WGS sequence"/>
</dbReference>
<dbReference type="EMBL" id="WSEL01000009">
    <property type="protein sequence ID" value="MVQ30863.1"/>
    <property type="molecule type" value="Genomic_DNA"/>
</dbReference>
<feature type="active site" description="Proton acceptor" evidence="6">
    <location>
        <position position="240"/>
    </location>
</feature>
<sequence>MDSPHKRRADGRRIARPLRPDRLLRGATRALAFALALGCAEHTAVAADGAPAGGPKRPRIGLVLGGGGAKGAAHIGVIKALEQLRIPVDCIAGTSMGSIVGAAYATGMSARELEGAITEIDWRDVLRSAPREEVPFRRKELDAVFTNGLELGIKDGNVVFPGGLVPTHRIESVFRRIVAAAGSSADFNRLPIPFRSVATDLETGEMVLFDHGDLAVAMRASMAVPGAFAPVEHEGRLLVDGMLVRNLPIDVARKTCADVIIAVPVANPRIAPDKLRSLLAVAGQAMNLAVEANEREQLATLGPNDVVVRVILKDIGSTDFAQSKDAIPIGEAAAQAVSASLARYSLSPAEYAQWRASLVQLATAARPTIDEVRMVGFERSNPEAMRKLLDSQVGETFDPDKAAADASRLVAQRDYTSVTSELVQEGGRNVLVYNAVEKPWGPNYLTFDLNLSTDMKGNTAWGARVNYEKRWLNDRGGELRAGLQVGRPNLAQVEFYQPLAAGSPFFVAPSAYWKQNLEDVYSNGFAIAQVDVKSYGLKLDAGAAIGSSGEFRLGLLRGQSTVITKIGAPVLPDRQEADLGAVTARLAFDTLDQRLFPSSGNFGTFNALMSRTGLGASQDYKLVSGSLGHTFDLGKSVVTAVVRAGSDLNSQAPYYDQFRLGGMFNFSGFPNGSLVGREYAWGGLMFRRRLTYLAESVGSAIYGGLTAELGQVYERFDGTRVSGAMPSGSLFLGIDSKVGPVYIAYGRAQGGHSAFYVYLGSSFEAFRP</sequence>
<dbReference type="GO" id="GO:0016787">
    <property type="term" value="F:hydrolase activity"/>
    <property type="evidence" value="ECO:0007669"/>
    <property type="project" value="UniProtKB-UniRule"/>
</dbReference>
<dbReference type="PROSITE" id="PS51635">
    <property type="entry name" value="PNPLA"/>
    <property type="match status" value="1"/>
</dbReference>
<feature type="short sequence motif" description="GXSXG" evidence="6">
    <location>
        <begin position="93"/>
        <end position="97"/>
    </location>
</feature>
<keyword evidence="5" id="KW-0472">Membrane</keyword>
<keyword evidence="2 6" id="KW-0378">Hydrolase</keyword>
<feature type="short sequence motif" description="GXGXXG" evidence="6">
    <location>
        <begin position="66"/>
        <end position="71"/>
    </location>
</feature>
<dbReference type="PANTHER" id="PTHR14226">
    <property type="entry name" value="NEUROPATHY TARGET ESTERASE/SWISS CHEESE D.MELANOGASTER"/>
    <property type="match status" value="1"/>
</dbReference>
<comment type="subcellular location">
    <subcellularLocation>
        <location evidence="1">Membrane</location>
    </subcellularLocation>
</comment>
<keyword evidence="9" id="KW-1185">Reference proteome</keyword>
<protein>
    <submittedName>
        <fullName evidence="8">BamA/TamA family outer membrane protein</fullName>
    </submittedName>
</protein>
<dbReference type="SUPFAM" id="SSF52151">
    <property type="entry name" value="FabD/lysophospholipase-like"/>
    <property type="match status" value="1"/>
</dbReference>
<dbReference type="AlphaFoldDB" id="A0A6N8IXZ2"/>